<feature type="compositionally biased region" description="Polar residues" evidence="1">
    <location>
        <begin position="47"/>
        <end position="59"/>
    </location>
</feature>
<gene>
    <name evidence="2" type="ORF">CEE69_04570</name>
</gene>
<reference evidence="2 3" key="1">
    <citation type="submission" date="2017-06" db="EMBL/GenBank/DDBJ databases">
        <title>Description of Rhodopirellula bahusiensis sp. nov.</title>
        <authorList>
            <person name="Kizina J."/>
            <person name="Harder J."/>
        </authorList>
    </citation>
    <scope>NUCLEOTIDE SEQUENCE [LARGE SCALE GENOMIC DNA]</scope>
    <source>
        <strain evidence="2 3">SWK21</strain>
    </source>
</reference>
<feature type="region of interest" description="Disordered" evidence="1">
    <location>
        <begin position="42"/>
        <end position="71"/>
    </location>
</feature>
<sequence>MMQSCNTLSNTEPPTYPKWEAKSFPSRNEAIIASNCPPTQYVIPGSGTENNVNSIANDTSGDHDPSNQAKSQARDLVVASCAAVGRGGSYGDVVGISVRSWVDSDGSKMDRRDSMA</sequence>
<feature type="compositionally biased region" description="Polar residues" evidence="1">
    <location>
        <begin position="1"/>
        <end position="13"/>
    </location>
</feature>
<keyword evidence="3" id="KW-1185">Reference proteome</keyword>
<evidence type="ECO:0000313" key="2">
    <source>
        <dbReference type="EMBL" id="PHQ36638.1"/>
    </source>
</evidence>
<dbReference type="EMBL" id="NIZW01000002">
    <property type="protein sequence ID" value="PHQ36638.1"/>
    <property type="molecule type" value="Genomic_DNA"/>
</dbReference>
<proteinExistence type="predicted"/>
<accession>A0A2G1WC74</accession>
<protein>
    <submittedName>
        <fullName evidence="2">Uncharacterized protein</fullName>
    </submittedName>
</protein>
<comment type="caution">
    <text evidence="2">The sequence shown here is derived from an EMBL/GenBank/DDBJ whole genome shotgun (WGS) entry which is preliminary data.</text>
</comment>
<dbReference type="AlphaFoldDB" id="A0A2G1WC74"/>
<feature type="region of interest" description="Disordered" evidence="1">
    <location>
        <begin position="1"/>
        <end position="21"/>
    </location>
</feature>
<evidence type="ECO:0000313" key="3">
    <source>
        <dbReference type="Proteomes" id="UP000225740"/>
    </source>
</evidence>
<evidence type="ECO:0000256" key="1">
    <source>
        <dbReference type="SAM" id="MobiDB-lite"/>
    </source>
</evidence>
<name>A0A2G1WC74_9BACT</name>
<organism evidence="2 3">
    <name type="scientific">Rhodopirellula bahusiensis</name>
    <dbReference type="NCBI Taxonomy" id="2014065"/>
    <lineage>
        <taxon>Bacteria</taxon>
        <taxon>Pseudomonadati</taxon>
        <taxon>Planctomycetota</taxon>
        <taxon>Planctomycetia</taxon>
        <taxon>Pirellulales</taxon>
        <taxon>Pirellulaceae</taxon>
        <taxon>Rhodopirellula</taxon>
    </lineage>
</organism>
<dbReference type="Proteomes" id="UP000225740">
    <property type="component" value="Unassembled WGS sequence"/>
</dbReference>